<dbReference type="EMBL" id="WACR01000007">
    <property type="protein sequence ID" value="KAB1063709.1"/>
    <property type="molecule type" value="Genomic_DNA"/>
</dbReference>
<dbReference type="OrthoDB" id="982482at2"/>
<feature type="signal peptide" evidence="1">
    <location>
        <begin position="1"/>
        <end position="24"/>
    </location>
</feature>
<comment type="caution">
    <text evidence="2">The sequence shown here is derived from an EMBL/GenBank/DDBJ whole genome shotgun (WGS) entry which is preliminary data.</text>
</comment>
<accession>A0A6N6M3B5</accession>
<reference evidence="2 3" key="1">
    <citation type="submission" date="2019-09" db="EMBL/GenBank/DDBJ databases">
        <title>Genomes of Cryomorphaceae.</title>
        <authorList>
            <person name="Bowman J.P."/>
        </authorList>
    </citation>
    <scope>NUCLEOTIDE SEQUENCE [LARGE SCALE GENOMIC DNA]</scope>
    <source>
        <strain evidence="2 3">KCTC 52047</strain>
    </source>
</reference>
<name>A0A6N6M3B5_9FLAO</name>
<evidence type="ECO:0000313" key="3">
    <source>
        <dbReference type="Proteomes" id="UP000435357"/>
    </source>
</evidence>
<feature type="chain" id="PRO_5026741749" evidence="1">
    <location>
        <begin position="25"/>
        <end position="159"/>
    </location>
</feature>
<proteinExistence type="predicted"/>
<gene>
    <name evidence="2" type="primary">gldH</name>
    <name evidence="2" type="ORF">F3059_09070</name>
</gene>
<dbReference type="NCBIfam" id="TIGR03511">
    <property type="entry name" value="GldH_lipo"/>
    <property type="match status" value="1"/>
</dbReference>
<dbReference type="Pfam" id="PF14109">
    <property type="entry name" value="GldH_lipo"/>
    <property type="match status" value="1"/>
</dbReference>
<dbReference type="RefSeq" id="WP_151168432.1">
    <property type="nucleotide sequence ID" value="NZ_WACR01000007.1"/>
</dbReference>
<sequence>MVRTRNKVLSLLSVVLALSITSCNDNVVFQDSVEMKKTVWHYNEPAEFEFSMKDSINHYDMLVNIRNGTDYAYNNMWLFVTYEYPNDSVFTDTVECPLAYSNGEWIGSGIGDVVDNLVMFKQDVRFPKAGDYKVSIRHGMRNDNLKAVHSIGLRVQHAL</sequence>
<dbReference type="Proteomes" id="UP000435357">
    <property type="component" value="Unassembled WGS sequence"/>
</dbReference>
<keyword evidence="2" id="KW-0449">Lipoprotein</keyword>
<evidence type="ECO:0000313" key="2">
    <source>
        <dbReference type="EMBL" id="KAB1063709.1"/>
    </source>
</evidence>
<dbReference type="AlphaFoldDB" id="A0A6N6M3B5"/>
<keyword evidence="3" id="KW-1185">Reference proteome</keyword>
<organism evidence="2 3">
    <name type="scientific">Salibacter halophilus</name>
    <dbReference type="NCBI Taxonomy" id="1803916"/>
    <lineage>
        <taxon>Bacteria</taxon>
        <taxon>Pseudomonadati</taxon>
        <taxon>Bacteroidota</taxon>
        <taxon>Flavobacteriia</taxon>
        <taxon>Flavobacteriales</taxon>
        <taxon>Salibacteraceae</taxon>
        <taxon>Salibacter</taxon>
    </lineage>
</organism>
<protein>
    <submittedName>
        <fullName evidence="2">Gliding motility lipoprotein GldH</fullName>
    </submittedName>
</protein>
<keyword evidence="1" id="KW-0732">Signal</keyword>
<evidence type="ECO:0000256" key="1">
    <source>
        <dbReference type="SAM" id="SignalP"/>
    </source>
</evidence>
<dbReference type="PROSITE" id="PS51257">
    <property type="entry name" value="PROKAR_LIPOPROTEIN"/>
    <property type="match status" value="1"/>
</dbReference>
<dbReference type="InterPro" id="IPR020018">
    <property type="entry name" value="Motility-assoc_lipoprot_GldH"/>
</dbReference>